<proteinExistence type="predicted"/>
<dbReference type="Proteomes" id="UP000824533">
    <property type="component" value="Linkage Group LG15"/>
</dbReference>
<accession>A0ACC1CWW2</accession>
<sequence>MKSITDYYSGKSVFITGGTGFVGKVLIEKLLFTCQDLEKIYILIREKEDVSPYRRFEQLINQSVFARIHNEMPDAFNKLVPVAGNISEINLGIQPNIESGFIDKISVIFHAAASVNFDEKLELSMTSNFEGTRRVLQLSKRMNNLKKFIHVSTAYCHTNQSVLEEVVYPLPFALNTVDQDVSDRIYPTDVRFHAFKNTRPNSYTVAKAMSETLVAENSAVPTVIIRPSIVSASMFEPMPGWIENWNGATSIIATVATGLNHVVQDDTRPIFLILTKHDWALRVLTLLLQKIPAYITDFWRLSKGKKPRLVKLQSKLIKNRDVHKFFSSRSFPMRNENQMKLYYSMNQKDRTAFPFDPNQIQWNKYILQYCKGIKKYLLRR</sequence>
<name>A0ACC1CWW2_9NEOP</name>
<gene>
    <name evidence="1" type="ORF">K1T71_008987</name>
</gene>
<dbReference type="EMBL" id="CM034401">
    <property type="protein sequence ID" value="KAJ0175828.1"/>
    <property type="molecule type" value="Genomic_DNA"/>
</dbReference>
<protein>
    <submittedName>
        <fullName evidence="1">Uncharacterized protein</fullName>
    </submittedName>
</protein>
<evidence type="ECO:0000313" key="2">
    <source>
        <dbReference type="Proteomes" id="UP000824533"/>
    </source>
</evidence>
<reference evidence="1 2" key="1">
    <citation type="journal article" date="2021" name="Front. Genet.">
        <title>Chromosome-Level Genome Assembly Reveals Significant Gene Expansion in the Toll and IMD Signaling Pathways of Dendrolimus kikuchii.</title>
        <authorList>
            <person name="Zhou J."/>
            <person name="Wu P."/>
            <person name="Xiong Z."/>
            <person name="Liu N."/>
            <person name="Zhao N."/>
            <person name="Ji M."/>
            <person name="Qiu Y."/>
            <person name="Yang B."/>
        </authorList>
    </citation>
    <scope>NUCLEOTIDE SEQUENCE [LARGE SCALE GENOMIC DNA]</scope>
    <source>
        <strain evidence="1">Ann1</strain>
    </source>
</reference>
<keyword evidence="2" id="KW-1185">Reference proteome</keyword>
<organism evidence="1 2">
    <name type="scientific">Dendrolimus kikuchii</name>
    <dbReference type="NCBI Taxonomy" id="765133"/>
    <lineage>
        <taxon>Eukaryota</taxon>
        <taxon>Metazoa</taxon>
        <taxon>Ecdysozoa</taxon>
        <taxon>Arthropoda</taxon>
        <taxon>Hexapoda</taxon>
        <taxon>Insecta</taxon>
        <taxon>Pterygota</taxon>
        <taxon>Neoptera</taxon>
        <taxon>Endopterygota</taxon>
        <taxon>Lepidoptera</taxon>
        <taxon>Glossata</taxon>
        <taxon>Ditrysia</taxon>
        <taxon>Bombycoidea</taxon>
        <taxon>Lasiocampidae</taxon>
        <taxon>Dendrolimus</taxon>
    </lineage>
</organism>
<comment type="caution">
    <text evidence="1">The sequence shown here is derived from an EMBL/GenBank/DDBJ whole genome shotgun (WGS) entry which is preliminary data.</text>
</comment>
<evidence type="ECO:0000313" key="1">
    <source>
        <dbReference type="EMBL" id="KAJ0175828.1"/>
    </source>
</evidence>